<dbReference type="Proteomes" id="UP000799291">
    <property type="component" value="Unassembled WGS sequence"/>
</dbReference>
<feature type="signal peptide" evidence="1">
    <location>
        <begin position="1"/>
        <end position="25"/>
    </location>
</feature>
<accession>A0A6G1IYG2</accession>
<protein>
    <recommendedName>
        <fullName evidence="4">Ubiquitin-like protease family profile domain-containing protein</fullName>
    </recommendedName>
</protein>
<dbReference type="OrthoDB" id="3643156at2759"/>
<feature type="chain" id="PRO_5026300240" description="Ubiquitin-like protease family profile domain-containing protein" evidence="1">
    <location>
        <begin position="26"/>
        <end position="243"/>
    </location>
</feature>
<gene>
    <name evidence="2" type="ORF">K458DRAFT_405273</name>
</gene>
<evidence type="ECO:0008006" key="4">
    <source>
        <dbReference type="Google" id="ProtNLM"/>
    </source>
</evidence>
<sequence>MAGWTLNRWLFYALRFLATALDVTAQYPPRPPAPWVPFGLAPDYGLDDVAGRASVIQEALQALGLRQVLPTIRTAKDVVYAHMPNTVPGFYGEPLVVLAVDCSFHWFNVGLYAIDEIGLVDTIEGTVKGLRTQQDNQLDELRDTLRYLFANAPPNVNLPMQIHHLIVYGDDAKDDALHHLLATILGAVLVREAHFLSSVFDCLTHVARFAHEVMDTIDFEWTVPSAFSCRGQAKLHRENHNEL</sequence>
<evidence type="ECO:0000313" key="3">
    <source>
        <dbReference type="Proteomes" id="UP000799291"/>
    </source>
</evidence>
<evidence type="ECO:0000313" key="2">
    <source>
        <dbReference type="EMBL" id="KAF2683145.1"/>
    </source>
</evidence>
<reference evidence="2" key="1">
    <citation type="journal article" date="2020" name="Stud. Mycol.">
        <title>101 Dothideomycetes genomes: a test case for predicting lifestyles and emergence of pathogens.</title>
        <authorList>
            <person name="Haridas S."/>
            <person name="Albert R."/>
            <person name="Binder M."/>
            <person name="Bloem J."/>
            <person name="Labutti K."/>
            <person name="Salamov A."/>
            <person name="Andreopoulos B."/>
            <person name="Baker S."/>
            <person name="Barry K."/>
            <person name="Bills G."/>
            <person name="Bluhm B."/>
            <person name="Cannon C."/>
            <person name="Castanera R."/>
            <person name="Culley D."/>
            <person name="Daum C."/>
            <person name="Ezra D."/>
            <person name="Gonzalez J."/>
            <person name="Henrissat B."/>
            <person name="Kuo A."/>
            <person name="Liang C."/>
            <person name="Lipzen A."/>
            <person name="Lutzoni F."/>
            <person name="Magnuson J."/>
            <person name="Mondo S."/>
            <person name="Nolan M."/>
            <person name="Ohm R."/>
            <person name="Pangilinan J."/>
            <person name="Park H.-J."/>
            <person name="Ramirez L."/>
            <person name="Alfaro M."/>
            <person name="Sun H."/>
            <person name="Tritt A."/>
            <person name="Yoshinaga Y."/>
            <person name="Zwiers L.-H."/>
            <person name="Turgeon B."/>
            <person name="Goodwin S."/>
            <person name="Spatafora J."/>
            <person name="Crous P."/>
            <person name="Grigoriev I."/>
        </authorList>
    </citation>
    <scope>NUCLEOTIDE SEQUENCE</scope>
    <source>
        <strain evidence="2">CBS 122367</strain>
    </source>
</reference>
<name>A0A6G1IYG2_9PLEO</name>
<keyword evidence="1" id="KW-0732">Signal</keyword>
<dbReference type="EMBL" id="MU005585">
    <property type="protein sequence ID" value="KAF2683145.1"/>
    <property type="molecule type" value="Genomic_DNA"/>
</dbReference>
<keyword evidence="3" id="KW-1185">Reference proteome</keyword>
<organism evidence="2 3">
    <name type="scientific">Lentithecium fluviatile CBS 122367</name>
    <dbReference type="NCBI Taxonomy" id="1168545"/>
    <lineage>
        <taxon>Eukaryota</taxon>
        <taxon>Fungi</taxon>
        <taxon>Dikarya</taxon>
        <taxon>Ascomycota</taxon>
        <taxon>Pezizomycotina</taxon>
        <taxon>Dothideomycetes</taxon>
        <taxon>Pleosporomycetidae</taxon>
        <taxon>Pleosporales</taxon>
        <taxon>Massarineae</taxon>
        <taxon>Lentitheciaceae</taxon>
        <taxon>Lentithecium</taxon>
    </lineage>
</organism>
<dbReference type="AlphaFoldDB" id="A0A6G1IYG2"/>
<proteinExistence type="predicted"/>
<evidence type="ECO:0000256" key="1">
    <source>
        <dbReference type="SAM" id="SignalP"/>
    </source>
</evidence>